<dbReference type="EMBL" id="KI927458">
    <property type="protein sequence ID" value="ETW64054.1"/>
    <property type="molecule type" value="Genomic_DNA"/>
</dbReference>
<sequence>MLRRKIHIHFNSYKKHFFSQLINKEKHDKITGNVIMFDKRKGYGFIKPNDGGPDIFVHYTDICQSRTFEVTNEEKKKLAWNANMDITQKKEEYNFEYDNNNNNNNNNKHNKKKEEIKKEFKYLVPGERVKFSVIYDEKSNSSKAINVDYID</sequence>
<dbReference type="InterPro" id="IPR052069">
    <property type="entry name" value="Ca-reg_mRNA-binding_domain"/>
</dbReference>
<dbReference type="InterPro" id="IPR011129">
    <property type="entry name" value="CSD"/>
</dbReference>
<evidence type="ECO:0000313" key="3">
    <source>
        <dbReference type="EMBL" id="ETW64054.1"/>
    </source>
</evidence>
<evidence type="ECO:0000259" key="2">
    <source>
        <dbReference type="PROSITE" id="PS51857"/>
    </source>
</evidence>
<dbReference type="CDD" id="cd04458">
    <property type="entry name" value="CSP_CDS"/>
    <property type="match status" value="1"/>
</dbReference>
<dbReference type="OrthoDB" id="422005at2759"/>
<evidence type="ECO:0000313" key="4">
    <source>
        <dbReference type="Proteomes" id="UP000030694"/>
    </source>
</evidence>
<accession>A0A024XF04</accession>
<dbReference type="OMA" id="PDIFVHY"/>
<name>A0A024XF04_PLAFC</name>
<dbReference type="Proteomes" id="UP000030694">
    <property type="component" value="Unassembled WGS sequence"/>
</dbReference>
<dbReference type="GO" id="GO:0005737">
    <property type="term" value="C:cytoplasm"/>
    <property type="evidence" value="ECO:0007669"/>
    <property type="project" value="TreeGrafter"/>
</dbReference>
<dbReference type="Gene3D" id="2.40.50.140">
    <property type="entry name" value="Nucleic acid-binding proteins"/>
    <property type="match status" value="1"/>
</dbReference>
<dbReference type="PANTHER" id="PTHR12962">
    <property type="entry name" value="CALCIUM-REGULATED HEAT STABLE PROTEIN CRHSP-24-RELATED"/>
    <property type="match status" value="1"/>
</dbReference>
<dbReference type="Pfam" id="PF00313">
    <property type="entry name" value="CSD"/>
    <property type="match status" value="1"/>
</dbReference>
<gene>
    <name evidence="3" type="ORF">PFMC_00077</name>
</gene>
<dbReference type="AlphaFoldDB" id="A0A024XF04"/>
<dbReference type="PROSITE" id="PS51857">
    <property type="entry name" value="CSD_2"/>
    <property type="match status" value="1"/>
</dbReference>
<dbReference type="GO" id="GO:0003730">
    <property type="term" value="F:mRNA 3'-UTR binding"/>
    <property type="evidence" value="ECO:0007669"/>
    <property type="project" value="TreeGrafter"/>
</dbReference>
<dbReference type="InterPro" id="IPR019844">
    <property type="entry name" value="CSD_CS"/>
</dbReference>
<reference evidence="3 4" key="1">
    <citation type="submission" date="2013-02" db="EMBL/GenBank/DDBJ databases">
        <title>The Genome Annotation of Plasmodium falciparum CAMP/Malaysia.</title>
        <authorList>
            <consortium name="The Broad Institute Genome Sequencing Platform"/>
            <consortium name="The Broad Institute Genome Sequencing Center for Infectious Disease"/>
            <person name="Neafsey D."/>
            <person name="Hoffman S."/>
            <person name="Volkman S."/>
            <person name="Rosenthal P."/>
            <person name="Walker B."/>
            <person name="Young S.K."/>
            <person name="Zeng Q."/>
            <person name="Gargeya S."/>
            <person name="Fitzgerald M."/>
            <person name="Haas B."/>
            <person name="Abouelleil A."/>
            <person name="Allen A.W."/>
            <person name="Alvarado L."/>
            <person name="Arachchi H.M."/>
            <person name="Berlin A.M."/>
            <person name="Chapman S.B."/>
            <person name="Gainer-Dewar J."/>
            <person name="Goldberg J."/>
            <person name="Griggs A."/>
            <person name="Gujja S."/>
            <person name="Hansen M."/>
            <person name="Howarth C."/>
            <person name="Imamovic A."/>
            <person name="Ireland A."/>
            <person name="Larimer J."/>
            <person name="McCowan C."/>
            <person name="Murphy C."/>
            <person name="Pearson M."/>
            <person name="Poon T.W."/>
            <person name="Priest M."/>
            <person name="Roberts A."/>
            <person name="Saif S."/>
            <person name="Shea T."/>
            <person name="Sisk P."/>
            <person name="Sykes S."/>
            <person name="Wortman J."/>
            <person name="Nusbaum C."/>
            <person name="Birren B."/>
        </authorList>
    </citation>
    <scope>NUCLEOTIDE SEQUENCE [LARGE SCALE GENOMIC DNA]</scope>
    <source>
        <strain evidence="3 4">CAMP/Malaysia</strain>
    </source>
</reference>
<dbReference type="InterPro" id="IPR012340">
    <property type="entry name" value="NA-bd_OB-fold"/>
</dbReference>
<reference evidence="3 4" key="2">
    <citation type="submission" date="2013-02" db="EMBL/GenBank/DDBJ databases">
        <title>The Genome Sequence of Plasmodium falciparum CAMP/Malaysia.</title>
        <authorList>
            <consortium name="The Broad Institute Genome Sequencing Platform"/>
            <consortium name="The Broad Institute Genome Sequencing Center for Infectious Disease"/>
            <person name="Neafsey D."/>
            <person name="Cheeseman I."/>
            <person name="Volkman S."/>
            <person name="Adams J."/>
            <person name="Walker B."/>
            <person name="Young S.K."/>
            <person name="Zeng Q."/>
            <person name="Gargeya S."/>
            <person name="Fitzgerald M."/>
            <person name="Haas B."/>
            <person name="Abouelleil A."/>
            <person name="Alvarado L."/>
            <person name="Arachchi H.M."/>
            <person name="Berlin A.M."/>
            <person name="Chapman S.B."/>
            <person name="Dewar J."/>
            <person name="Goldberg J."/>
            <person name="Griggs A."/>
            <person name="Gujja S."/>
            <person name="Hansen M."/>
            <person name="Howarth C."/>
            <person name="Imamovic A."/>
            <person name="Larimer J."/>
            <person name="McCowan C."/>
            <person name="Murphy C."/>
            <person name="Neiman D."/>
            <person name="Pearson M."/>
            <person name="Priest M."/>
            <person name="Roberts A."/>
            <person name="Saif S."/>
            <person name="Shea T."/>
            <person name="Sisk P."/>
            <person name="Sykes S."/>
            <person name="Wortman J."/>
            <person name="Nusbaum C."/>
            <person name="Birren B."/>
        </authorList>
    </citation>
    <scope>NUCLEOTIDE SEQUENCE [LARGE SCALE GENOMIC DNA]</scope>
    <source>
        <strain evidence="3 4">CAMP/Malaysia</strain>
    </source>
</reference>
<keyword evidence="1" id="KW-0597">Phosphoprotein</keyword>
<dbReference type="PROSITE" id="PS00352">
    <property type="entry name" value="CSD_1"/>
    <property type="match status" value="1"/>
</dbReference>
<proteinExistence type="predicted"/>
<dbReference type="SMART" id="SM00357">
    <property type="entry name" value="CSP"/>
    <property type="match status" value="1"/>
</dbReference>
<organism evidence="3 4">
    <name type="scientific">Plasmodium falciparum (isolate Camp / Malaysia)</name>
    <dbReference type="NCBI Taxonomy" id="5835"/>
    <lineage>
        <taxon>Eukaryota</taxon>
        <taxon>Sar</taxon>
        <taxon>Alveolata</taxon>
        <taxon>Apicomplexa</taxon>
        <taxon>Aconoidasida</taxon>
        <taxon>Haemosporida</taxon>
        <taxon>Plasmodiidae</taxon>
        <taxon>Plasmodium</taxon>
        <taxon>Plasmodium (Laverania)</taxon>
    </lineage>
</organism>
<dbReference type="PANTHER" id="PTHR12962:SF1">
    <property type="entry name" value="COLD SHOCK DOMAIN-CONTAINING PROTEIN CG9705"/>
    <property type="match status" value="1"/>
</dbReference>
<dbReference type="InterPro" id="IPR002059">
    <property type="entry name" value="CSP_DNA-bd"/>
</dbReference>
<evidence type="ECO:0000256" key="1">
    <source>
        <dbReference type="ARBA" id="ARBA00022553"/>
    </source>
</evidence>
<dbReference type="GO" id="GO:0043488">
    <property type="term" value="P:regulation of mRNA stability"/>
    <property type="evidence" value="ECO:0007669"/>
    <property type="project" value="TreeGrafter"/>
</dbReference>
<dbReference type="SUPFAM" id="SSF50249">
    <property type="entry name" value="Nucleic acid-binding proteins"/>
    <property type="match status" value="1"/>
</dbReference>
<protein>
    <recommendedName>
        <fullName evidence="2">CSD domain-containing protein</fullName>
    </recommendedName>
</protein>
<feature type="domain" description="CSD" evidence="2">
    <location>
        <begin position="29"/>
        <end position="86"/>
    </location>
</feature>